<name>A0AAV9RQX3_9TELE</name>
<evidence type="ECO:0000313" key="1">
    <source>
        <dbReference type="EMBL" id="KAK5611283.1"/>
    </source>
</evidence>
<accession>A0AAV9RQX3</accession>
<organism evidence="1 2">
    <name type="scientific">Crenichthys baileyi</name>
    <name type="common">White River springfish</name>
    <dbReference type="NCBI Taxonomy" id="28760"/>
    <lineage>
        <taxon>Eukaryota</taxon>
        <taxon>Metazoa</taxon>
        <taxon>Chordata</taxon>
        <taxon>Craniata</taxon>
        <taxon>Vertebrata</taxon>
        <taxon>Euteleostomi</taxon>
        <taxon>Actinopterygii</taxon>
        <taxon>Neopterygii</taxon>
        <taxon>Teleostei</taxon>
        <taxon>Neoteleostei</taxon>
        <taxon>Acanthomorphata</taxon>
        <taxon>Ovalentaria</taxon>
        <taxon>Atherinomorphae</taxon>
        <taxon>Cyprinodontiformes</taxon>
        <taxon>Goodeidae</taxon>
        <taxon>Crenichthys</taxon>
    </lineage>
</organism>
<comment type="caution">
    <text evidence="1">The sequence shown here is derived from an EMBL/GenBank/DDBJ whole genome shotgun (WGS) entry which is preliminary data.</text>
</comment>
<dbReference type="Proteomes" id="UP001311232">
    <property type="component" value="Unassembled WGS sequence"/>
</dbReference>
<protein>
    <submittedName>
        <fullName evidence="1">Uncharacterized protein</fullName>
    </submittedName>
</protein>
<keyword evidence="2" id="KW-1185">Reference proteome</keyword>
<sequence>MISRIMSDYDSGDLAGFMTDLRPPSSSCAHRSVRLAYRLDGPFSLVSALASPRSPCLNPGYRHRVTQLLQLFLLRSSSCTPRFDVFFYSGHPTIFPASFISSMDSLQRSISSLTQLLWEFSSNSATLALPLLRSADPRPLPLKFTLAAPVLAHL</sequence>
<dbReference type="AlphaFoldDB" id="A0AAV9RQX3"/>
<reference evidence="1 2" key="1">
    <citation type="submission" date="2021-06" db="EMBL/GenBank/DDBJ databases">
        <authorList>
            <person name="Palmer J.M."/>
        </authorList>
    </citation>
    <scope>NUCLEOTIDE SEQUENCE [LARGE SCALE GENOMIC DNA]</scope>
    <source>
        <strain evidence="1 2">MEX-2019</strain>
        <tissue evidence="1">Muscle</tissue>
    </source>
</reference>
<gene>
    <name evidence="1" type="ORF">CRENBAI_019262</name>
</gene>
<evidence type="ECO:0000313" key="2">
    <source>
        <dbReference type="Proteomes" id="UP001311232"/>
    </source>
</evidence>
<dbReference type="EMBL" id="JAHHUM010001489">
    <property type="protein sequence ID" value="KAK5611283.1"/>
    <property type="molecule type" value="Genomic_DNA"/>
</dbReference>
<proteinExistence type="predicted"/>